<dbReference type="RefSeq" id="WP_040373456.1">
    <property type="nucleotide sequence ID" value="NZ_CP068053.1"/>
</dbReference>
<dbReference type="AlphaFoldDB" id="A0A974NNH1"/>
<gene>
    <name evidence="1" type="ORF">I6J18_02535</name>
</gene>
<dbReference type="Proteomes" id="UP000595254">
    <property type="component" value="Chromosome"/>
</dbReference>
<sequence length="215" mass="24207">MQLKLMWCTIAVIVIGLFSVVASTYKEDSRNITEIKQDENKRSIIEAAKEKDKKLIPVVVDPANEIHSLDNNLVPDVFAYRYNSFFETMEINGSVDFSEGALPDEIFAKVGDKITINGVTHPDTLSITNIRLLGVDLKSADEIENFKNILFAFFISVVDQNLTPKEIDEIFYDELECEKIIQNGGGSEALVGEIKYNFSNEESEMSLRVTNINND</sequence>
<evidence type="ECO:0000313" key="1">
    <source>
        <dbReference type="EMBL" id="QQT00818.1"/>
    </source>
</evidence>
<evidence type="ECO:0000313" key="2">
    <source>
        <dbReference type="Proteomes" id="UP000595254"/>
    </source>
</evidence>
<proteinExistence type="predicted"/>
<protein>
    <submittedName>
        <fullName evidence="1">Uncharacterized protein</fullName>
    </submittedName>
</protein>
<dbReference type="KEGG" id="ppsr:I6J18_02535"/>
<keyword evidence="2" id="KW-1185">Reference proteome</keyword>
<reference evidence="1 2" key="1">
    <citation type="submission" date="2021-01" db="EMBL/GenBank/DDBJ databases">
        <title>FDA dAtabase for Regulatory Grade micrObial Sequences (FDA-ARGOS): Supporting development and validation of Infectious Disease Dx tests.</title>
        <authorList>
            <person name="Nelson B."/>
            <person name="Plummer A."/>
            <person name="Tallon L."/>
            <person name="Sadzewicz L."/>
            <person name="Zhao X."/>
            <person name="Boylan J."/>
            <person name="Ott S."/>
            <person name="Bowen H."/>
            <person name="Vavikolanu K."/>
            <person name="Mehta A."/>
            <person name="Aluvathingal J."/>
            <person name="Nadendla S."/>
            <person name="Myers T."/>
            <person name="Yan Y."/>
            <person name="Sichtig H."/>
        </authorList>
    </citation>
    <scope>NUCLEOTIDE SEQUENCE [LARGE SCALE GENOMIC DNA]</scope>
    <source>
        <strain evidence="1 2">FDAARGOS_1161</strain>
    </source>
</reference>
<dbReference type="EMBL" id="CP068053">
    <property type="protein sequence ID" value="QQT00818.1"/>
    <property type="molecule type" value="Genomic_DNA"/>
</dbReference>
<accession>A0A974NNH1</accession>
<organism evidence="1 2">
    <name type="scientific">Peribacillus psychrosaccharolyticus</name>
    <name type="common">Bacillus psychrosaccharolyticus</name>
    <dbReference type="NCBI Taxonomy" id="1407"/>
    <lineage>
        <taxon>Bacteria</taxon>
        <taxon>Bacillati</taxon>
        <taxon>Bacillota</taxon>
        <taxon>Bacilli</taxon>
        <taxon>Bacillales</taxon>
        <taxon>Bacillaceae</taxon>
        <taxon>Peribacillus</taxon>
    </lineage>
</organism>
<name>A0A974NNH1_PERPY</name>